<dbReference type="SUPFAM" id="SSF63829">
    <property type="entry name" value="Calcium-dependent phosphotriesterase"/>
    <property type="match status" value="1"/>
</dbReference>
<dbReference type="GO" id="GO:0003824">
    <property type="term" value="F:catalytic activity"/>
    <property type="evidence" value="ECO:0007669"/>
    <property type="project" value="InterPro"/>
</dbReference>
<accession>A0A2T5GR79</accession>
<gene>
    <name evidence="4" type="ORF">C8J26_0113</name>
</gene>
<dbReference type="GO" id="GO:0005576">
    <property type="term" value="C:extracellular region"/>
    <property type="evidence" value="ECO:0007669"/>
    <property type="project" value="UniProtKB-SubCell"/>
</dbReference>
<feature type="domain" description="AB hydrolase-1" evidence="3">
    <location>
        <begin position="23"/>
        <end position="278"/>
    </location>
</feature>
<evidence type="ECO:0000259" key="3">
    <source>
        <dbReference type="Pfam" id="PF00561"/>
    </source>
</evidence>
<comment type="subcellular location">
    <subcellularLocation>
        <location evidence="1">Secreted</location>
    </subcellularLocation>
</comment>
<dbReference type="PRINTS" id="PR00412">
    <property type="entry name" value="EPOXHYDRLASE"/>
</dbReference>
<dbReference type="InterPro" id="IPR000639">
    <property type="entry name" value="Epox_hydrolase-like"/>
</dbReference>
<dbReference type="InterPro" id="IPR029058">
    <property type="entry name" value="AB_hydrolase_fold"/>
</dbReference>
<evidence type="ECO:0000256" key="2">
    <source>
        <dbReference type="ARBA" id="ARBA00022525"/>
    </source>
</evidence>
<comment type="caution">
    <text evidence="4">The sequence shown here is derived from an EMBL/GenBank/DDBJ whole genome shotgun (WGS) entry which is preliminary data.</text>
</comment>
<dbReference type="InterPro" id="IPR011042">
    <property type="entry name" value="6-blade_b-propeller_TolB-like"/>
</dbReference>
<dbReference type="AlphaFoldDB" id="A0A2T5GR79"/>
<dbReference type="PANTHER" id="PTHR10009">
    <property type="entry name" value="PROTEIN YELLOW-RELATED"/>
    <property type="match status" value="1"/>
</dbReference>
<evidence type="ECO:0000256" key="1">
    <source>
        <dbReference type="ARBA" id="ARBA00004613"/>
    </source>
</evidence>
<dbReference type="Proteomes" id="UP000244189">
    <property type="component" value="Unassembled WGS sequence"/>
</dbReference>
<proteinExistence type="predicted"/>
<dbReference type="InterPro" id="IPR000073">
    <property type="entry name" value="AB_hydrolase_1"/>
</dbReference>
<organism evidence="4 5">
    <name type="scientific">Sphingomonas aurantiaca</name>
    <dbReference type="NCBI Taxonomy" id="185949"/>
    <lineage>
        <taxon>Bacteria</taxon>
        <taxon>Pseudomonadati</taxon>
        <taxon>Pseudomonadota</taxon>
        <taxon>Alphaproteobacteria</taxon>
        <taxon>Sphingomonadales</taxon>
        <taxon>Sphingomonadaceae</taxon>
        <taxon>Sphingomonas</taxon>
    </lineage>
</organism>
<dbReference type="RefSeq" id="WP_107956318.1">
    <property type="nucleotide sequence ID" value="NZ_QAOG01000001.1"/>
</dbReference>
<evidence type="ECO:0000313" key="4">
    <source>
        <dbReference type="EMBL" id="PTQ61846.1"/>
    </source>
</evidence>
<dbReference type="Pfam" id="PF00561">
    <property type="entry name" value="Abhydrolase_1"/>
    <property type="match status" value="1"/>
</dbReference>
<dbReference type="Gene3D" id="2.120.10.30">
    <property type="entry name" value="TolB, C-terminal domain"/>
    <property type="match status" value="1"/>
</dbReference>
<protein>
    <submittedName>
        <fullName evidence="4">Pimeloyl-ACP methyl ester carboxylesterase</fullName>
    </submittedName>
</protein>
<keyword evidence="2" id="KW-0964">Secreted</keyword>
<dbReference type="PANTHER" id="PTHR10009:SF18">
    <property type="entry name" value="PROTEIN YELLOW-LIKE PROTEIN"/>
    <property type="match status" value="1"/>
</dbReference>
<dbReference type="SUPFAM" id="SSF53474">
    <property type="entry name" value="alpha/beta-Hydrolases"/>
    <property type="match status" value="1"/>
</dbReference>
<reference evidence="4 5" key="1">
    <citation type="submission" date="2018-04" db="EMBL/GenBank/DDBJ databases">
        <title>Genomic Encyclopedia of Type Strains, Phase III (KMG-III): the genomes of soil and plant-associated and newly described type strains.</title>
        <authorList>
            <person name="Whitman W."/>
        </authorList>
    </citation>
    <scope>NUCLEOTIDE SEQUENCE [LARGE SCALE GENOMIC DNA]</scope>
    <source>
        <strain evidence="4 5">MA101b</strain>
    </source>
</reference>
<name>A0A2T5GR79_9SPHN</name>
<sequence>MPIITTDTLAVAYTDTGPRDGQPVLLIHGWPDDASTWDSVLPALHAAGLRTLVPTLRGFGETRFIDADTPRTGNSAVLAMDMIALMDALHIDRFMIAGHDWGSNTAEALAVGWPDRVERLAMLATPPRLGGMPTPPFAQAQRQWYHWFMATARGAQAVRDDRTGFAHIHWENWAPPGWFDEATFQRVARAFDNPDWVDVTLHSYRARWDEAEPDPRSQWLEDKVKATATLSLPAIYIQGSVDGVNPPSASKAVPGKFAGPFAFIELAGVGHFPQRENPNAVARHLIQLFTGNPADLSDTIDRSLLMSKTKPFLAGAAAIAVIAAAAIGVAQAQPRGAQPRGATPLTQVAQFDHQATGVAVTADGRRFVNFPRWTDDAPISVAEVMKDGSLKAYPDAKWNSWRNARASELPVDDYFVCVQSIVPDGHGNLWILDPGAPGNEKILEGAPKLVKVDLATNRVTKVIKVPLDVALQGTYLNDIRFSPDGKTGYITDSGTRGAIIVIDLETGKGFRALDGHGSTQIDKAVKVMTDGKPLVRPDNRQPAFAADGIAISNDGKTLYYQALTGKTLYSIDTALLRDGVSEQDRAAGVKTVAQTHVADGLWMSKAGVLYITSPTDNGITRLVGDHVEPVLTDPRLRWPDTFAEGPDGRIYVTASHIQDTSWFKPGAPASLRTELFSFAPAKR</sequence>
<dbReference type="InterPro" id="IPR017996">
    <property type="entry name" value="MRJP/yellow-related"/>
</dbReference>
<evidence type="ECO:0000313" key="5">
    <source>
        <dbReference type="Proteomes" id="UP000244189"/>
    </source>
</evidence>
<dbReference type="Pfam" id="PF03022">
    <property type="entry name" value="MRJP"/>
    <property type="match status" value="1"/>
</dbReference>
<dbReference type="EMBL" id="QAOG01000001">
    <property type="protein sequence ID" value="PTQ61846.1"/>
    <property type="molecule type" value="Genomic_DNA"/>
</dbReference>
<dbReference type="Gene3D" id="3.40.50.1820">
    <property type="entry name" value="alpha/beta hydrolase"/>
    <property type="match status" value="1"/>
</dbReference>
<keyword evidence="5" id="KW-1185">Reference proteome</keyword>